<dbReference type="EMBL" id="CAEY01000432">
    <property type="status" value="NOT_ANNOTATED_CDS"/>
    <property type="molecule type" value="Genomic_DNA"/>
</dbReference>
<dbReference type="HOGENOM" id="CLU_032828_1_2_1"/>
<feature type="transmembrane region" description="Helical" evidence="5">
    <location>
        <begin position="223"/>
        <end position="241"/>
    </location>
</feature>
<dbReference type="InterPro" id="IPR000620">
    <property type="entry name" value="EamA_dom"/>
</dbReference>
<dbReference type="Proteomes" id="UP000015104">
    <property type="component" value="Unassembled WGS sequence"/>
</dbReference>
<evidence type="ECO:0000256" key="5">
    <source>
        <dbReference type="SAM" id="Phobius"/>
    </source>
</evidence>
<evidence type="ECO:0000256" key="3">
    <source>
        <dbReference type="ARBA" id="ARBA00022989"/>
    </source>
</evidence>
<keyword evidence="8" id="KW-1185">Reference proteome</keyword>
<feature type="transmembrane region" description="Helical" evidence="5">
    <location>
        <begin position="131"/>
        <end position="148"/>
    </location>
</feature>
<dbReference type="InterPro" id="IPR037185">
    <property type="entry name" value="EmrE-like"/>
</dbReference>
<dbReference type="PANTHER" id="PTHR22911">
    <property type="entry name" value="ACYL-MALONYL CONDENSING ENZYME-RELATED"/>
    <property type="match status" value="1"/>
</dbReference>
<dbReference type="EnsemblMetazoa" id="tetur01g00900.1">
    <property type="protein sequence ID" value="tetur01g00900.1"/>
    <property type="gene ID" value="tetur01g00900"/>
</dbReference>
<protein>
    <recommendedName>
        <fullName evidence="6">EamA domain-containing protein</fullName>
    </recommendedName>
</protein>
<dbReference type="SUPFAM" id="SSF103481">
    <property type="entry name" value="Multidrug resistance efflux transporter EmrE"/>
    <property type="match status" value="2"/>
</dbReference>
<feature type="transmembrane region" description="Helical" evidence="5">
    <location>
        <begin position="193"/>
        <end position="211"/>
    </location>
</feature>
<sequence length="358" mass="39127">MTDIIGQAESAIHKPVKKKGRINRMRKVPCLGIFFAILYAFFMSTAVTAVKLIKIHPVEVLALSFICESEDNENTSVQAIFFGAVSLYNKRSFLGAPQEKWSLLGRAISGAVNQGCWYTSVRLISLTDSSAVYYSAPVFVALLAYIFLKEPFGFFEVISIVVTIAGVITISKPSFIPIFGNQTESLKGEHMEGLLYALGGALTFACSNIFLRKLQKTSTEITSFWFSMACIILGVITVAWSETFTLPRGFFEWFIILASGISGVLGNICFVTALKIEKAGPVSVAQTCNIVIVLIYQIAFFKEPPSANTFIGAFLIASSVAMTGKPFPNKCNNIFLSIIIINQPVNKSISLVIEIVSV</sequence>
<feature type="domain" description="EamA" evidence="6">
    <location>
        <begin position="193"/>
        <end position="323"/>
    </location>
</feature>
<feature type="transmembrane region" description="Helical" evidence="5">
    <location>
        <begin position="28"/>
        <end position="53"/>
    </location>
</feature>
<evidence type="ECO:0000313" key="7">
    <source>
        <dbReference type="EnsemblMetazoa" id="tetur01g00900.1"/>
    </source>
</evidence>
<reference evidence="8" key="1">
    <citation type="submission" date="2011-08" db="EMBL/GenBank/DDBJ databases">
        <authorList>
            <person name="Rombauts S."/>
        </authorList>
    </citation>
    <scope>NUCLEOTIDE SEQUENCE</scope>
    <source>
        <strain evidence="8">London</strain>
    </source>
</reference>
<comment type="subcellular location">
    <subcellularLocation>
        <location evidence="1">Membrane</location>
        <topology evidence="1">Multi-pass membrane protein</topology>
    </subcellularLocation>
</comment>
<organism evidence="7 8">
    <name type="scientific">Tetranychus urticae</name>
    <name type="common">Two-spotted spider mite</name>
    <dbReference type="NCBI Taxonomy" id="32264"/>
    <lineage>
        <taxon>Eukaryota</taxon>
        <taxon>Metazoa</taxon>
        <taxon>Ecdysozoa</taxon>
        <taxon>Arthropoda</taxon>
        <taxon>Chelicerata</taxon>
        <taxon>Arachnida</taxon>
        <taxon>Acari</taxon>
        <taxon>Acariformes</taxon>
        <taxon>Trombidiformes</taxon>
        <taxon>Prostigmata</taxon>
        <taxon>Eleutherengona</taxon>
        <taxon>Raphignathae</taxon>
        <taxon>Tetranychoidea</taxon>
        <taxon>Tetranychidae</taxon>
        <taxon>Tetranychus</taxon>
    </lineage>
</organism>
<dbReference type="Pfam" id="PF00892">
    <property type="entry name" value="EamA"/>
    <property type="match status" value="2"/>
</dbReference>
<dbReference type="GO" id="GO:0016020">
    <property type="term" value="C:membrane"/>
    <property type="evidence" value="ECO:0007669"/>
    <property type="project" value="UniProtKB-SubCell"/>
</dbReference>
<dbReference type="AlphaFoldDB" id="T1JPV1"/>
<evidence type="ECO:0000256" key="4">
    <source>
        <dbReference type="ARBA" id="ARBA00023136"/>
    </source>
</evidence>
<evidence type="ECO:0000313" key="8">
    <source>
        <dbReference type="Proteomes" id="UP000015104"/>
    </source>
</evidence>
<proteinExistence type="predicted"/>
<feature type="transmembrane region" description="Helical" evidence="5">
    <location>
        <begin position="155"/>
        <end position="173"/>
    </location>
</feature>
<keyword evidence="3 5" id="KW-1133">Transmembrane helix</keyword>
<evidence type="ECO:0000256" key="2">
    <source>
        <dbReference type="ARBA" id="ARBA00022692"/>
    </source>
</evidence>
<evidence type="ECO:0000259" key="6">
    <source>
        <dbReference type="Pfam" id="PF00892"/>
    </source>
</evidence>
<feature type="domain" description="EamA" evidence="6">
    <location>
        <begin position="31"/>
        <end position="171"/>
    </location>
</feature>
<dbReference type="PANTHER" id="PTHR22911:SF6">
    <property type="entry name" value="SOLUTE CARRIER FAMILY 35 MEMBER G1"/>
    <property type="match status" value="1"/>
</dbReference>
<feature type="transmembrane region" description="Helical" evidence="5">
    <location>
        <begin position="253"/>
        <end position="274"/>
    </location>
</feature>
<evidence type="ECO:0000256" key="1">
    <source>
        <dbReference type="ARBA" id="ARBA00004141"/>
    </source>
</evidence>
<keyword evidence="4 5" id="KW-0472">Membrane</keyword>
<keyword evidence="2 5" id="KW-0812">Transmembrane</keyword>
<dbReference type="Gene3D" id="1.10.3730.20">
    <property type="match status" value="1"/>
</dbReference>
<reference evidence="7" key="2">
    <citation type="submission" date="2015-06" db="UniProtKB">
        <authorList>
            <consortium name="EnsemblMetazoa"/>
        </authorList>
    </citation>
    <scope>IDENTIFICATION</scope>
</reference>
<name>T1JPV1_TETUR</name>
<dbReference type="eggNOG" id="KOG4510">
    <property type="taxonomic scope" value="Eukaryota"/>
</dbReference>
<feature type="transmembrane region" description="Helical" evidence="5">
    <location>
        <begin position="281"/>
        <end position="301"/>
    </location>
</feature>
<accession>T1JPV1</accession>